<dbReference type="InterPro" id="IPR050597">
    <property type="entry name" value="Cytochrome_c_Oxidase_Subunit"/>
</dbReference>
<gene>
    <name evidence="9" type="ORF">Tel_04230</name>
</gene>
<dbReference type="AlphaFoldDB" id="A0A0S2TB89"/>
<dbReference type="Proteomes" id="UP000055136">
    <property type="component" value="Chromosome"/>
</dbReference>
<reference evidence="9" key="1">
    <citation type="submission" date="2015-10" db="EMBL/GenBank/DDBJ databases">
        <title>Description of Candidatus Tenderia electrophaga gen. nov, sp. nov., an Uncultivated Electroautotroph from a Biocathode Enrichment.</title>
        <authorList>
            <person name="Eddie B.J."/>
            <person name="Malanoski A.P."/>
            <person name="Wang Z."/>
            <person name="Hall R.J."/>
            <person name="Oh S.D."/>
            <person name="Heiner C."/>
            <person name="Lin B."/>
            <person name="Strycharz-Glaven S.M."/>
        </authorList>
    </citation>
    <scope>NUCLEOTIDE SEQUENCE [LARGE SCALE GENOMIC DNA]</scope>
    <source>
        <strain evidence="9">NRL1</strain>
    </source>
</reference>
<dbReference type="PANTHER" id="PTHR33751">
    <property type="entry name" value="CBB3-TYPE CYTOCHROME C OXIDASE SUBUNIT FIXP"/>
    <property type="match status" value="1"/>
</dbReference>
<organism evidence="9 10">
    <name type="scientific">Candidatus Tenderia electrophaga</name>
    <dbReference type="NCBI Taxonomy" id="1748243"/>
    <lineage>
        <taxon>Bacteria</taxon>
        <taxon>Pseudomonadati</taxon>
        <taxon>Pseudomonadota</taxon>
        <taxon>Gammaproteobacteria</taxon>
        <taxon>Candidatus Tenderiales</taxon>
        <taxon>Candidatus Tenderiaceae</taxon>
        <taxon>Candidatus Tenderia</taxon>
    </lineage>
</organism>
<dbReference type="KEGG" id="tee:Tel_04230"/>
<evidence type="ECO:0000256" key="7">
    <source>
        <dbReference type="SAM" id="MobiDB-lite"/>
    </source>
</evidence>
<accession>A0A0S2TB89</accession>
<evidence type="ECO:0000256" key="4">
    <source>
        <dbReference type="ARBA" id="ARBA00022982"/>
    </source>
</evidence>
<dbReference type="STRING" id="1748243.Tel_04230"/>
<dbReference type="Pfam" id="PF13442">
    <property type="entry name" value="Cytochrome_CBB3"/>
    <property type="match status" value="2"/>
</dbReference>
<feature type="domain" description="Cytochrome c" evidence="8">
    <location>
        <begin position="474"/>
        <end position="552"/>
    </location>
</feature>
<feature type="domain" description="Cytochrome c" evidence="8">
    <location>
        <begin position="19"/>
        <end position="196"/>
    </location>
</feature>
<evidence type="ECO:0000256" key="2">
    <source>
        <dbReference type="ARBA" id="ARBA00022617"/>
    </source>
</evidence>
<keyword evidence="4" id="KW-0249">Electron transport</keyword>
<dbReference type="Gene3D" id="1.10.760.10">
    <property type="entry name" value="Cytochrome c-like domain"/>
    <property type="match status" value="6"/>
</dbReference>
<dbReference type="PANTHER" id="PTHR33751:SF9">
    <property type="entry name" value="CYTOCHROME C4"/>
    <property type="match status" value="1"/>
</dbReference>
<feature type="domain" description="Cytochrome c" evidence="8">
    <location>
        <begin position="300"/>
        <end position="378"/>
    </location>
</feature>
<feature type="domain" description="Cytochrome c" evidence="8">
    <location>
        <begin position="206"/>
        <end position="284"/>
    </location>
</feature>
<dbReference type="SUPFAM" id="SSF46626">
    <property type="entry name" value="Cytochrome c"/>
    <property type="match status" value="6"/>
</dbReference>
<keyword evidence="2 6" id="KW-0349">Heme</keyword>
<feature type="region of interest" description="Disordered" evidence="7">
    <location>
        <begin position="1"/>
        <end position="23"/>
    </location>
</feature>
<protein>
    <recommendedName>
        <fullName evidence="8">Cytochrome c domain-containing protein</fullName>
    </recommendedName>
</protein>
<dbReference type="InterPro" id="IPR036909">
    <property type="entry name" value="Cyt_c-like_dom_sf"/>
</dbReference>
<feature type="domain" description="Cytochrome c" evidence="8">
    <location>
        <begin position="388"/>
        <end position="467"/>
    </location>
</feature>
<dbReference type="PROSITE" id="PS51007">
    <property type="entry name" value="CYTC"/>
    <property type="match status" value="5"/>
</dbReference>
<evidence type="ECO:0000256" key="6">
    <source>
        <dbReference type="PROSITE-ProRule" id="PRU00433"/>
    </source>
</evidence>
<keyword evidence="1" id="KW-0813">Transport</keyword>
<proteinExistence type="predicted"/>
<dbReference type="EMBL" id="CP013099">
    <property type="protein sequence ID" value="ALP52412.1"/>
    <property type="molecule type" value="Genomic_DNA"/>
</dbReference>
<dbReference type="GO" id="GO:0046872">
    <property type="term" value="F:metal ion binding"/>
    <property type="evidence" value="ECO:0007669"/>
    <property type="project" value="UniProtKB-KW"/>
</dbReference>
<evidence type="ECO:0000256" key="3">
    <source>
        <dbReference type="ARBA" id="ARBA00022723"/>
    </source>
</evidence>
<dbReference type="Pfam" id="PF00034">
    <property type="entry name" value="Cytochrom_C"/>
    <property type="match status" value="2"/>
</dbReference>
<name>A0A0S2TB89_9GAMM</name>
<evidence type="ECO:0000313" key="10">
    <source>
        <dbReference type="Proteomes" id="UP000055136"/>
    </source>
</evidence>
<evidence type="ECO:0000256" key="5">
    <source>
        <dbReference type="ARBA" id="ARBA00023004"/>
    </source>
</evidence>
<sequence length="552" mass="59452">MADDSPSPVGLAQPFPVVGDPDKGRQVAGQCADCHGLDGVKAASGAPFIAGLKQPYLVRSLLAYGNGARSHEGMKQVSEDLNPITLADVTAYYAGLDTPWRGAVAGQASKAVLKDAQARRAARHIVDACRSCHSQTDRFQREQAIPSIDGMAVEYFVPALKSYVSGERHNEIMAQFKGSLSEQDIYNLAAYFAARKPQKAPPMGDGDAARGKLAARACAGCHGYDGNSLNPHIPNLAGQSARYLVKAIKDYRDGVRESLLMRAPVRGLGDRAIADLAAYYSRQTPQSPLHADISSPRAFDPLADGERIAASCNSCHGPGGNSETPGVPNLTGQHVKYLSRATQAYQQGRREHAAMQEIVSFFSDTDIEKAAYWYAVQTPHSSRRPGQGDPARGETLSDACSSCHGEAGISPDPATTPSLAGQDGAYLIQATRAYADGGRAHEGMREVAQQLTDQDLRDLAAYYALQTPRQVKTYLPDNPQQLVEQRCSRCHGERGYSEQPGVPRLAGQLEPYLVQAMKEYQQGIRKDSAMVAMADVLSLLEIKAIAAYYAKQ</sequence>
<dbReference type="InterPro" id="IPR009056">
    <property type="entry name" value="Cyt_c-like_dom"/>
</dbReference>
<keyword evidence="10" id="KW-1185">Reference proteome</keyword>
<evidence type="ECO:0000256" key="1">
    <source>
        <dbReference type="ARBA" id="ARBA00022448"/>
    </source>
</evidence>
<evidence type="ECO:0000259" key="8">
    <source>
        <dbReference type="PROSITE" id="PS51007"/>
    </source>
</evidence>
<keyword evidence="5 6" id="KW-0408">Iron</keyword>
<feature type="region of interest" description="Disordered" evidence="7">
    <location>
        <begin position="379"/>
        <end position="420"/>
    </location>
</feature>
<keyword evidence="3 6" id="KW-0479">Metal-binding</keyword>
<dbReference type="GO" id="GO:0020037">
    <property type="term" value="F:heme binding"/>
    <property type="evidence" value="ECO:0007669"/>
    <property type="project" value="InterPro"/>
</dbReference>
<evidence type="ECO:0000313" key="9">
    <source>
        <dbReference type="EMBL" id="ALP52412.1"/>
    </source>
</evidence>
<dbReference type="GO" id="GO:0009055">
    <property type="term" value="F:electron transfer activity"/>
    <property type="evidence" value="ECO:0007669"/>
    <property type="project" value="InterPro"/>
</dbReference>